<feature type="compositionally biased region" description="Low complexity" evidence="1">
    <location>
        <begin position="92"/>
        <end position="102"/>
    </location>
</feature>
<reference evidence="2" key="1">
    <citation type="submission" date="2022-07" db="EMBL/GenBank/DDBJ databases">
        <title>Phylogenomic reconstructions and comparative analyses of Kickxellomycotina fungi.</title>
        <authorList>
            <person name="Reynolds N.K."/>
            <person name="Stajich J.E."/>
            <person name="Barry K."/>
            <person name="Grigoriev I.V."/>
            <person name="Crous P."/>
            <person name="Smith M.E."/>
        </authorList>
    </citation>
    <scope>NUCLEOTIDE SEQUENCE</scope>
    <source>
        <strain evidence="2">NBRC 32514</strain>
    </source>
</reference>
<comment type="caution">
    <text evidence="2">The sequence shown here is derived from an EMBL/GenBank/DDBJ whole genome shotgun (WGS) entry which is preliminary data.</text>
</comment>
<dbReference type="OrthoDB" id="39175at2759"/>
<proteinExistence type="predicted"/>
<organism evidence="2 3">
    <name type="scientific">Coemansia erecta</name>
    <dbReference type="NCBI Taxonomy" id="147472"/>
    <lineage>
        <taxon>Eukaryota</taxon>
        <taxon>Fungi</taxon>
        <taxon>Fungi incertae sedis</taxon>
        <taxon>Zoopagomycota</taxon>
        <taxon>Kickxellomycotina</taxon>
        <taxon>Kickxellomycetes</taxon>
        <taxon>Kickxellales</taxon>
        <taxon>Kickxellaceae</taxon>
        <taxon>Coemansia</taxon>
    </lineage>
</organism>
<keyword evidence="3" id="KW-1185">Reference proteome</keyword>
<feature type="region of interest" description="Disordered" evidence="1">
    <location>
        <begin position="138"/>
        <end position="162"/>
    </location>
</feature>
<name>A0A9W7Y205_9FUNG</name>
<feature type="compositionally biased region" description="Low complexity" evidence="1">
    <location>
        <begin position="48"/>
        <end position="70"/>
    </location>
</feature>
<evidence type="ECO:0000313" key="2">
    <source>
        <dbReference type="EMBL" id="KAJ1725416.1"/>
    </source>
</evidence>
<dbReference type="Proteomes" id="UP001149813">
    <property type="component" value="Unassembled WGS sequence"/>
</dbReference>
<feature type="region of interest" description="Disordered" evidence="1">
    <location>
        <begin position="92"/>
        <end position="125"/>
    </location>
</feature>
<feature type="region of interest" description="Disordered" evidence="1">
    <location>
        <begin position="1"/>
        <end position="72"/>
    </location>
</feature>
<evidence type="ECO:0000313" key="3">
    <source>
        <dbReference type="Proteomes" id="UP001149813"/>
    </source>
</evidence>
<evidence type="ECO:0000256" key="1">
    <source>
        <dbReference type="SAM" id="MobiDB-lite"/>
    </source>
</evidence>
<feature type="compositionally biased region" description="Polar residues" evidence="1">
    <location>
        <begin position="104"/>
        <end position="120"/>
    </location>
</feature>
<gene>
    <name evidence="2" type="ORF">LPJ53_000454</name>
</gene>
<accession>A0A9W7Y205</accession>
<protein>
    <submittedName>
        <fullName evidence="2">Uncharacterized protein</fullName>
    </submittedName>
</protein>
<dbReference type="AlphaFoldDB" id="A0A9W7Y205"/>
<sequence>MNDAGEPEVTPAFVRPFSQPSSNAGTPTSTHEFGWQANPHQGQHQPFAGSSMSGSNSASDHSGAGAHVSGTPVMTTSGAAALAAAQRQPFIASTSGSSSHHATPQRSRGGSTTHLHTMGNNEADHMDASMPTIHIERSGIKGAGSGGLANASNPMSPHSNGDDDGFRMNVDGADDMADDSDDSIENKLMRRVDSSQERLELLLRLLATCQEYWADHDYVQMLREMLSWPDEWTTSMQMLERLLLELRID</sequence>
<feature type="compositionally biased region" description="Polar residues" evidence="1">
    <location>
        <begin position="18"/>
        <end position="31"/>
    </location>
</feature>
<dbReference type="EMBL" id="JANBOJ010000006">
    <property type="protein sequence ID" value="KAJ1725416.1"/>
    <property type="molecule type" value="Genomic_DNA"/>
</dbReference>